<organism evidence="1 2">
    <name type="scientific">Alloacidobacterium dinghuense</name>
    <dbReference type="NCBI Taxonomy" id="2763107"/>
    <lineage>
        <taxon>Bacteria</taxon>
        <taxon>Pseudomonadati</taxon>
        <taxon>Acidobacteriota</taxon>
        <taxon>Terriglobia</taxon>
        <taxon>Terriglobales</taxon>
        <taxon>Acidobacteriaceae</taxon>
        <taxon>Alloacidobacterium</taxon>
    </lineage>
</organism>
<accession>A0A7G8BLC7</accession>
<dbReference type="InterPro" id="IPR008792">
    <property type="entry name" value="PQQD"/>
</dbReference>
<dbReference type="Proteomes" id="UP000515312">
    <property type="component" value="Chromosome"/>
</dbReference>
<dbReference type="InterPro" id="IPR041881">
    <property type="entry name" value="PqqD_sf"/>
</dbReference>
<dbReference type="KEGG" id="adin:H7849_05135"/>
<keyword evidence="2" id="KW-1185">Reference proteome</keyword>
<proteinExistence type="predicted"/>
<name>A0A7G8BLC7_9BACT</name>
<dbReference type="AlphaFoldDB" id="A0A7G8BLC7"/>
<protein>
    <submittedName>
        <fullName evidence="1">PqqD family protein</fullName>
    </submittedName>
</protein>
<dbReference type="Gene3D" id="1.10.10.1150">
    <property type="entry name" value="Coenzyme PQQ synthesis protein D (PqqD)"/>
    <property type="match status" value="1"/>
</dbReference>
<dbReference type="EMBL" id="CP060394">
    <property type="protein sequence ID" value="QNI33347.1"/>
    <property type="molecule type" value="Genomic_DNA"/>
</dbReference>
<dbReference type="Pfam" id="PF05402">
    <property type="entry name" value="PqqD"/>
    <property type="match status" value="1"/>
</dbReference>
<evidence type="ECO:0000313" key="1">
    <source>
        <dbReference type="EMBL" id="QNI33347.1"/>
    </source>
</evidence>
<reference evidence="1 2" key="1">
    <citation type="submission" date="2020-08" db="EMBL/GenBank/DDBJ databases">
        <title>Edaphobacter telluris sp. nov. and Acidobacterium dinghuensis sp. nov., two acidobacteria isolated from forest soil.</title>
        <authorList>
            <person name="Fu J."/>
            <person name="Qiu L."/>
        </authorList>
    </citation>
    <scope>NUCLEOTIDE SEQUENCE [LARGE SCALE GENOMIC DNA]</scope>
    <source>
        <strain evidence="1">4Y35</strain>
    </source>
</reference>
<evidence type="ECO:0000313" key="2">
    <source>
        <dbReference type="Proteomes" id="UP000515312"/>
    </source>
</evidence>
<gene>
    <name evidence="1" type="ORF">H7849_05135</name>
</gene>
<dbReference type="RefSeq" id="WP_186744703.1">
    <property type="nucleotide sequence ID" value="NZ_CP060394.1"/>
</dbReference>
<sequence>MQVERTNANALVVSSLPDGSRVIVDSQNNRVLALNATAGAAWDACSEPTTLSVLTEQMRSSLGTEITEEVAEESILQLQEQNLLNSSTSHPSRRRFIAALGTVALPLVISLTTAEQRGYAEFARSGAPCPKPVRHEKLPIQHSPARPVKGPFRFFE</sequence>